<feature type="compositionally biased region" description="Low complexity" evidence="1">
    <location>
        <begin position="428"/>
        <end position="439"/>
    </location>
</feature>
<keyword evidence="4" id="KW-1185">Reference proteome</keyword>
<dbReference type="PATRIC" id="fig|883161.3.peg.472"/>
<evidence type="ECO:0000256" key="2">
    <source>
        <dbReference type="SAM" id="Phobius"/>
    </source>
</evidence>
<feature type="region of interest" description="Disordered" evidence="1">
    <location>
        <begin position="1"/>
        <end position="241"/>
    </location>
</feature>
<feature type="compositionally biased region" description="Pro residues" evidence="1">
    <location>
        <begin position="116"/>
        <end position="131"/>
    </location>
</feature>
<feature type="compositionally biased region" description="Pro residues" evidence="1">
    <location>
        <begin position="139"/>
        <end position="148"/>
    </location>
</feature>
<reference evidence="3 4" key="1">
    <citation type="submission" date="2013-04" db="EMBL/GenBank/DDBJ databases">
        <title>The Genome Sequence of Propionimicrobium lymphophilum ACS-093-V-SCH5.</title>
        <authorList>
            <consortium name="The Broad Institute Genomics Platform"/>
            <person name="Earl A."/>
            <person name="Ward D."/>
            <person name="Feldgarden M."/>
            <person name="Gevers D."/>
            <person name="Saerens B."/>
            <person name="Vaneechoutte M."/>
            <person name="Walker B."/>
            <person name="Young S."/>
            <person name="Zeng Q."/>
            <person name="Gargeya S."/>
            <person name="Fitzgerald M."/>
            <person name="Haas B."/>
            <person name="Abouelleil A."/>
            <person name="Allen A.W."/>
            <person name="Alvarado L."/>
            <person name="Arachchi H.M."/>
            <person name="Berlin A.M."/>
            <person name="Chapman S.B."/>
            <person name="Gainer-Dewar J."/>
            <person name="Goldberg J."/>
            <person name="Griggs A."/>
            <person name="Gujja S."/>
            <person name="Hansen M."/>
            <person name="Howarth C."/>
            <person name="Imamovic A."/>
            <person name="Ireland A."/>
            <person name="Larimer J."/>
            <person name="McCowan C."/>
            <person name="Murphy C."/>
            <person name="Pearson M."/>
            <person name="Poon T.W."/>
            <person name="Priest M."/>
            <person name="Roberts A."/>
            <person name="Saif S."/>
            <person name="Shea T."/>
            <person name="Sisk P."/>
            <person name="Sykes S."/>
            <person name="Wortman J."/>
            <person name="Nusbaum C."/>
            <person name="Birren B."/>
        </authorList>
    </citation>
    <scope>NUCLEOTIDE SEQUENCE [LARGE SCALE GENOMIC DNA]</scope>
    <source>
        <strain evidence="3 4">ACS-093-V-SCH5</strain>
    </source>
</reference>
<feature type="region of interest" description="Disordered" evidence="1">
    <location>
        <begin position="428"/>
        <end position="461"/>
    </location>
</feature>
<dbReference type="STRING" id="883161.HMPREF9306_00467"/>
<sequence length="461" mass="50332">MSQDQNSNQDFNPAENQEAQPEQLGDARSEAPEKAANPVPTEGPFGGQEADASRSASNQAPMQAGPQGFPNYGQFQRPGQPVPPQGQFQGQPPRPFPGQQFPGQPHPQQFQGRPFPGQPPFQGQPPRPFPSQPQGNQFPPQPGQPFPPQQAFQGQQQGQQQGQPQGFQQGQQFNQQPVQQRADRPQGIQPQAQPQAFQPQQGRPQQFVPNNQQFAQQPPQNFGQPQSNQQNQSSAFDDLSRTASQAGQEISKLMAKESRRWPILGGISGIVLLLSTLFPWSSARIFDSSFGYNAFSYGFAGIGAFLVSLIAIAAFAVKLVVPEFKYRKQLAWVALGSGMLALVFTIIVMVSVLTNDYIGLSLSFGIFLALVASLAIIAFSILDQFGSKGVANIVDNIQETAHNLTNNNQQIGSQQFQPNYQNQPAQQFFVPPAQQSAAPEQDAKQQTEAPAQTDDENETKE</sequence>
<feature type="compositionally biased region" description="Low complexity" evidence="1">
    <location>
        <begin position="149"/>
        <end position="234"/>
    </location>
</feature>
<keyword evidence="2" id="KW-0812">Transmembrane</keyword>
<keyword evidence="2" id="KW-0472">Membrane</keyword>
<dbReference type="EMBL" id="AGZR01000004">
    <property type="protein sequence ID" value="EPD33709.1"/>
    <property type="molecule type" value="Genomic_DNA"/>
</dbReference>
<dbReference type="AlphaFoldDB" id="S2X135"/>
<feature type="transmembrane region" description="Helical" evidence="2">
    <location>
        <begin position="294"/>
        <end position="317"/>
    </location>
</feature>
<feature type="transmembrane region" description="Helical" evidence="2">
    <location>
        <begin position="261"/>
        <end position="282"/>
    </location>
</feature>
<protein>
    <submittedName>
        <fullName evidence="3">Uncharacterized protein</fullName>
    </submittedName>
</protein>
<name>S2X135_9ACTN</name>
<feature type="transmembrane region" description="Helical" evidence="2">
    <location>
        <begin position="358"/>
        <end position="382"/>
    </location>
</feature>
<proteinExistence type="predicted"/>
<accession>S2X135</accession>
<feature type="transmembrane region" description="Helical" evidence="2">
    <location>
        <begin position="329"/>
        <end position="352"/>
    </location>
</feature>
<organism evidence="3 4">
    <name type="scientific">Propionimicrobium lymphophilum ACS-093-V-SCH5</name>
    <dbReference type="NCBI Taxonomy" id="883161"/>
    <lineage>
        <taxon>Bacteria</taxon>
        <taxon>Bacillati</taxon>
        <taxon>Actinomycetota</taxon>
        <taxon>Actinomycetes</taxon>
        <taxon>Propionibacteriales</taxon>
        <taxon>Propionibacteriaceae</taxon>
        <taxon>Propionimicrobium</taxon>
    </lineage>
</organism>
<feature type="compositionally biased region" description="Low complexity" evidence="1">
    <location>
        <begin position="73"/>
        <end position="115"/>
    </location>
</feature>
<dbReference type="PANTHER" id="PTHR22014:SF2">
    <property type="entry name" value="RNA-BINDING PROTEIN 33"/>
    <property type="match status" value="1"/>
</dbReference>
<feature type="compositionally biased region" description="Polar residues" evidence="1">
    <location>
        <begin position="1"/>
        <end position="20"/>
    </location>
</feature>
<evidence type="ECO:0000313" key="3">
    <source>
        <dbReference type="EMBL" id="EPD33709.1"/>
    </source>
</evidence>
<dbReference type="InterPro" id="IPR039878">
    <property type="entry name" value="RBM33"/>
</dbReference>
<dbReference type="Proteomes" id="UP000014417">
    <property type="component" value="Unassembled WGS sequence"/>
</dbReference>
<evidence type="ECO:0000313" key="4">
    <source>
        <dbReference type="Proteomes" id="UP000014417"/>
    </source>
</evidence>
<dbReference type="GO" id="GO:0003723">
    <property type="term" value="F:RNA binding"/>
    <property type="evidence" value="ECO:0007669"/>
    <property type="project" value="TreeGrafter"/>
</dbReference>
<dbReference type="HOGENOM" id="CLU_592946_0_0_11"/>
<dbReference type="RefSeq" id="WP_016455317.1">
    <property type="nucleotide sequence ID" value="NZ_KE150269.1"/>
</dbReference>
<evidence type="ECO:0000256" key="1">
    <source>
        <dbReference type="SAM" id="MobiDB-lite"/>
    </source>
</evidence>
<comment type="caution">
    <text evidence="3">The sequence shown here is derived from an EMBL/GenBank/DDBJ whole genome shotgun (WGS) entry which is preliminary data.</text>
</comment>
<dbReference type="PANTHER" id="PTHR22014">
    <property type="entry name" value="RNA-BINDING PROTEIN 33"/>
    <property type="match status" value="1"/>
</dbReference>
<keyword evidence="2" id="KW-1133">Transmembrane helix</keyword>
<gene>
    <name evidence="3" type="ORF">HMPREF9306_00467</name>
</gene>